<evidence type="ECO:0000313" key="7">
    <source>
        <dbReference type="EMBL" id="MDO1531072.1"/>
    </source>
</evidence>
<evidence type="ECO:0000313" key="8">
    <source>
        <dbReference type="Proteomes" id="UP001169027"/>
    </source>
</evidence>
<keyword evidence="4 6" id="KW-1133">Transmembrane helix</keyword>
<comment type="caution">
    <text evidence="7">The sequence shown here is derived from an EMBL/GenBank/DDBJ whole genome shotgun (WGS) entry which is preliminary data.</text>
</comment>
<feature type="transmembrane region" description="Helical" evidence="6">
    <location>
        <begin position="136"/>
        <end position="163"/>
    </location>
</feature>
<organism evidence="7 8">
    <name type="scientific">Variovorax ginsengisoli</name>
    <dbReference type="NCBI Taxonomy" id="363844"/>
    <lineage>
        <taxon>Bacteria</taxon>
        <taxon>Pseudomonadati</taxon>
        <taxon>Pseudomonadota</taxon>
        <taxon>Betaproteobacteria</taxon>
        <taxon>Burkholderiales</taxon>
        <taxon>Comamonadaceae</taxon>
        <taxon>Variovorax</taxon>
    </lineage>
</organism>
<sequence>MNERFQTLVYGTAIALMIGWVFYIGRNVFVPIMFSVFVVYVILGLARLIGRVPLLGPALPQLVISILSVLIIALGLAMVVYTILANKDSVIAMAPRYQESLLAAVQRVAVLMRVEAEPTWTTLRRDLLSQVSLQRMAASALASVSSLFATVIVVALYACFLLVERTHLDVKILAIARSPEQARRIKQVIADINARVGAYLALKTFLGVLLGALSYVIMRFAGLEFAGFWAVMIALLNYVPYIGSFLSVVLPGLMAVAQFGSAGEAIQIMMSLAVVQFVIGNFLDPYVMGNSLNLSPFAILVSLAVWVALWGVPGAFLAVPITAMMTIIFSEFPGTRPIAVLLSQNGKP</sequence>
<comment type="similarity">
    <text evidence="2">Belongs to the autoinducer-2 exporter (AI-2E) (TC 2.A.86) family.</text>
</comment>
<feature type="transmembrane region" description="Helical" evidence="6">
    <location>
        <begin position="196"/>
        <end position="217"/>
    </location>
</feature>
<proteinExistence type="inferred from homology"/>
<keyword evidence="5 6" id="KW-0472">Membrane</keyword>
<dbReference type="EMBL" id="JAUKVY010000001">
    <property type="protein sequence ID" value="MDO1531072.1"/>
    <property type="molecule type" value="Genomic_DNA"/>
</dbReference>
<evidence type="ECO:0000256" key="2">
    <source>
        <dbReference type="ARBA" id="ARBA00009773"/>
    </source>
</evidence>
<gene>
    <name evidence="7" type="ORF">Q2T77_02130</name>
</gene>
<dbReference type="Proteomes" id="UP001169027">
    <property type="component" value="Unassembled WGS sequence"/>
</dbReference>
<comment type="subcellular location">
    <subcellularLocation>
        <location evidence="1">Membrane</location>
        <topology evidence="1">Multi-pass membrane protein</topology>
    </subcellularLocation>
</comment>
<feature type="transmembrane region" description="Helical" evidence="6">
    <location>
        <begin position="29"/>
        <end position="50"/>
    </location>
</feature>
<dbReference type="Pfam" id="PF01594">
    <property type="entry name" value="AI-2E_transport"/>
    <property type="match status" value="1"/>
</dbReference>
<evidence type="ECO:0000256" key="6">
    <source>
        <dbReference type="SAM" id="Phobius"/>
    </source>
</evidence>
<feature type="transmembrane region" description="Helical" evidence="6">
    <location>
        <begin position="7"/>
        <end position="23"/>
    </location>
</feature>
<protein>
    <submittedName>
        <fullName evidence="7">AI-2E family transporter</fullName>
    </submittedName>
</protein>
<accession>A0ABT8RWR1</accession>
<feature type="transmembrane region" description="Helical" evidence="6">
    <location>
        <begin position="265"/>
        <end position="283"/>
    </location>
</feature>
<dbReference type="PANTHER" id="PTHR21716">
    <property type="entry name" value="TRANSMEMBRANE PROTEIN"/>
    <property type="match status" value="1"/>
</dbReference>
<evidence type="ECO:0000256" key="3">
    <source>
        <dbReference type="ARBA" id="ARBA00022692"/>
    </source>
</evidence>
<dbReference type="RefSeq" id="WP_301803062.1">
    <property type="nucleotide sequence ID" value="NZ_JAUJZH010000001.1"/>
</dbReference>
<reference evidence="7" key="1">
    <citation type="submission" date="2023-06" db="EMBL/GenBank/DDBJ databases">
        <authorList>
            <person name="Jiang Y."/>
            <person name="Liu Q."/>
        </authorList>
    </citation>
    <scope>NUCLEOTIDE SEQUENCE</scope>
    <source>
        <strain evidence="7">CGMCC 1.12090</strain>
    </source>
</reference>
<keyword evidence="3 6" id="KW-0812">Transmembrane</keyword>
<dbReference type="InterPro" id="IPR002549">
    <property type="entry name" value="AI-2E-like"/>
</dbReference>
<keyword evidence="8" id="KW-1185">Reference proteome</keyword>
<feature type="transmembrane region" description="Helical" evidence="6">
    <location>
        <begin position="62"/>
        <end position="84"/>
    </location>
</feature>
<evidence type="ECO:0000256" key="4">
    <source>
        <dbReference type="ARBA" id="ARBA00022989"/>
    </source>
</evidence>
<feature type="transmembrane region" description="Helical" evidence="6">
    <location>
        <begin position="229"/>
        <end position="253"/>
    </location>
</feature>
<feature type="transmembrane region" description="Helical" evidence="6">
    <location>
        <begin position="303"/>
        <end position="329"/>
    </location>
</feature>
<evidence type="ECO:0000256" key="5">
    <source>
        <dbReference type="ARBA" id="ARBA00023136"/>
    </source>
</evidence>
<dbReference type="PANTHER" id="PTHR21716:SF64">
    <property type="entry name" value="AI-2 TRANSPORT PROTEIN TQSA"/>
    <property type="match status" value="1"/>
</dbReference>
<evidence type="ECO:0000256" key="1">
    <source>
        <dbReference type="ARBA" id="ARBA00004141"/>
    </source>
</evidence>
<name>A0ABT8RWR1_9BURK</name>